<protein>
    <submittedName>
        <fullName evidence="1">Uncharacterized protein</fullName>
    </submittedName>
</protein>
<proteinExistence type="predicted"/>
<organism evidence="1 2">
    <name type="scientific">Pandoraea fibrosis</name>
    <dbReference type="NCBI Taxonomy" id="1891094"/>
    <lineage>
        <taxon>Bacteria</taxon>
        <taxon>Pseudomonadati</taxon>
        <taxon>Pseudomonadota</taxon>
        <taxon>Betaproteobacteria</taxon>
        <taxon>Burkholderiales</taxon>
        <taxon>Burkholderiaceae</taxon>
        <taxon>Pandoraea</taxon>
    </lineage>
</organism>
<accession>A0ABX6HTT8</accession>
<dbReference type="Proteomes" id="UP000035080">
    <property type="component" value="Chromosome"/>
</dbReference>
<sequence length="74" mass="8339">MQADFKPSPFLRGPYAVDGKVKLATLLDMRGLSAIDARREALYFLLAYVSAEQAEKVARRFVIKLTNGLNQTRH</sequence>
<name>A0ABX6HTT8_9BURK</name>
<keyword evidence="2" id="KW-1185">Reference proteome</keyword>
<reference evidence="1 2" key="1">
    <citation type="journal article" date="2015" name="Genome Announc.">
        <title>Genome Sequences of Two Pandoraea pnomenusa Isolates Recovered 11 Months Apart from a Cystic Fibrosis Patient.</title>
        <authorList>
            <person name="Ee R."/>
            <person name="Ambrose M."/>
            <person name="Lazenby J."/>
            <person name="Williams P."/>
            <person name="Chan K.G."/>
            <person name="Roddam L."/>
        </authorList>
    </citation>
    <scope>NUCLEOTIDE SEQUENCE [LARGE SCALE GENOMIC DNA]</scope>
    <source>
        <strain evidence="1 2">6399</strain>
    </source>
</reference>
<evidence type="ECO:0000313" key="2">
    <source>
        <dbReference type="Proteomes" id="UP000035080"/>
    </source>
</evidence>
<gene>
    <name evidence="1" type="ORF">PI93_018020</name>
</gene>
<evidence type="ECO:0000313" key="1">
    <source>
        <dbReference type="EMBL" id="QHF14332.1"/>
    </source>
</evidence>
<dbReference type="RefSeq" id="WP_144400188.1">
    <property type="nucleotide sequence ID" value="NZ_CP047385.1"/>
</dbReference>
<dbReference type="EMBL" id="CP047385">
    <property type="protein sequence ID" value="QHF14332.1"/>
    <property type="molecule type" value="Genomic_DNA"/>
</dbReference>